<gene>
    <name evidence="1" type="ORF">DKW60_00515</name>
</gene>
<protein>
    <submittedName>
        <fullName evidence="1">Uncharacterized protein</fullName>
    </submittedName>
</protein>
<sequence length="59" mass="6814">MTKKPVSHIAPNLYFDPDVKMFRATTKQAITDLKHCNRNVHMLVESYFHLDPLVSEGID</sequence>
<evidence type="ECO:0000313" key="1">
    <source>
        <dbReference type="EMBL" id="PWR00726.1"/>
    </source>
</evidence>
<comment type="caution">
    <text evidence="1">The sequence shown here is derived from an EMBL/GenBank/DDBJ whole genome shotgun (WGS) entry which is preliminary data.</text>
</comment>
<accession>A0A317CPV6</accession>
<dbReference type="OrthoDB" id="3235173at2"/>
<reference evidence="1 2" key="1">
    <citation type="submission" date="2018-05" db="EMBL/GenBank/DDBJ databases">
        <title>Leucothrix arctica sp. nov., isolated from Arctic seawater.</title>
        <authorList>
            <person name="Choi A."/>
            <person name="Baek K."/>
        </authorList>
    </citation>
    <scope>NUCLEOTIDE SEQUENCE [LARGE SCALE GENOMIC DNA]</scope>
    <source>
        <strain evidence="1 2">JCM 18388</strain>
    </source>
</reference>
<name>A0A317CPV6_9GAMM</name>
<proteinExistence type="predicted"/>
<evidence type="ECO:0000313" key="2">
    <source>
        <dbReference type="Proteomes" id="UP000245539"/>
    </source>
</evidence>
<dbReference type="Proteomes" id="UP000245539">
    <property type="component" value="Unassembled WGS sequence"/>
</dbReference>
<organism evidence="1 2">
    <name type="scientific">Leucothrix pacifica</name>
    <dbReference type="NCBI Taxonomy" id="1247513"/>
    <lineage>
        <taxon>Bacteria</taxon>
        <taxon>Pseudomonadati</taxon>
        <taxon>Pseudomonadota</taxon>
        <taxon>Gammaproteobacteria</taxon>
        <taxon>Thiotrichales</taxon>
        <taxon>Thiotrichaceae</taxon>
        <taxon>Leucothrix</taxon>
    </lineage>
</organism>
<dbReference type="EMBL" id="QGKM01000001">
    <property type="protein sequence ID" value="PWR00726.1"/>
    <property type="molecule type" value="Genomic_DNA"/>
</dbReference>
<dbReference type="AlphaFoldDB" id="A0A317CPV6"/>
<keyword evidence="2" id="KW-1185">Reference proteome</keyword>
<dbReference type="RefSeq" id="WP_109835707.1">
    <property type="nucleotide sequence ID" value="NZ_QGKM01000001.1"/>
</dbReference>